<dbReference type="PANTHER" id="PTHR45856:SF24">
    <property type="entry name" value="FUNGAL LIPASE-LIKE DOMAIN-CONTAINING PROTEIN"/>
    <property type="match status" value="1"/>
</dbReference>
<evidence type="ECO:0000256" key="2">
    <source>
        <dbReference type="SAM" id="Phobius"/>
    </source>
</evidence>
<feature type="transmembrane region" description="Helical" evidence="2">
    <location>
        <begin position="536"/>
        <end position="555"/>
    </location>
</feature>
<organism evidence="4 5">
    <name type="scientific">Dictyostelium firmibasis</name>
    <dbReference type="NCBI Taxonomy" id="79012"/>
    <lineage>
        <taxon>Eukaryota</taxon>
        <taxon>Amoebozoa</taxon>
        <taxon>Evosea</taxon>
        <taxon>Eumycetozoa</taxon>
        <taxon>Dictyostelia</taxon>
        <taxon>Dictyosteliales</taxon>
        <taxon>Dictyosteliaceae</taxon>
        <taxon>Dictyostelium</taxon>
    </lineage>
</organism>
<dbReference type="AlphaFoldDB" id="A0AAN7UHU4"/>
<protein>
    <recommendedName>
        <fullName evidence="3">Fungal lipase-type domain-containing protein</fullName>
    </recommendedName>
</protein>
<gene>
    <name evidence="4" type="ORF">RB653_003645</name>
</gene>
<feature type="transmembrane region" description="Helical" evidence="2">
    <location>
        <begin position="388"/>
        <end position="412"/>
    </location>
</feature>
<evidence type="ECO:0000256" key="1">
    <source>
        <dbReference type="SAM" id="MobiDB-lite"/>
    </source>
</evidence>
<dbReference type="GO" id="GO:0006629">
    <property type="term" value="P:lipid metabolic process"/>
    <property type="evidence" value="ECO:0007669"/>
    <property type="project" value="InterPro"/>
</dbReference>
<accession>A0AAN7UHU4</accession>
<feature type="transmembrane region" description="Helical" evidence="2">
    <location>
        <begin position="345"/>
        <end position="368"/>
    </location>
</feature>
<keyword evidence="2" id="KW-0472">Membrane</keyword>
<evidence type="ECO:0000313" key="4">
    <source>
        <dbReference type="EMBL" id="KAK5582063.1"/>
    </source>
</evidence>
<reference evidence="4 5" key="1">
    <citation type="submission" date="2023-11" db="EMBL/GenBank/DDBJ databases">
        <title>Dfirmibasis_genome.</title>
        <authorList>
            <person name="Edelbroek B."/>
            <person name="Kjellin J."/>
            <person name="Jerlstrom-Hultqvist J."/>
            <person name="Soderbom F."/>
        </authorList>
    </citation>
    <scope>NUCLEOTIDE SEQUENCE [LARGE SCALE GENOMIC DNA]</scope>
    <source>
        <strain evidence="4 5">TNS-C-14</strain>
    </source>
</reference>
<dbReference type="InterPro" id="IPR051218">
    <property type="entry name" value="Sec_MonoDiacylglyc_Lipase"/>
</dbReference>
<sequence>MTYYIIDKNLNTSPPTSQQQSHLQLNTSTTINKEIKSENIEIESNYENCCKKSSWLQELNSLIELDQRYKNYYNDSNTINEHFNNLKLYDSNITSTSTSSTSTTTTTTATTTSSTSSTTTTLNNISFENILKEKNDKVIISSILSKLSYFNDKETILWYLEMIVKKSHCVEKIKKLYYFKPLHTRTKLLIGFDDEDNMYCAFQGTVNSSDLILDICCGFLEKITYTDQNGPKHSLFSACSRVEWAVSIVPELLSIANRFGKKQLIFTGHSIGGTFAMIPCLEAIKIQKQQNHLKNIELKCFTFGSPSFLHGSSKKYLDENPQCNEIFENYLNEFDIVPMMSHHPFIFIDFMYIIMCISTFIFTIGYHLTTGGIKLADKGIDQLIYNLVYPFIMLSIPLLITKLMYVIYQYFFSIGLQSKFTRVYTHSVKKYIFFENVDQDVEFSFKSIKNHVKKLINYKKLILIHDHKLESYLSHLFNHYQIGGLGGSYRENGTNGSDPSNLLTSNDIFYLQHYHPETIETTQTLRMKNKILKKGLLLLGFCHLLWLFLSIPIFYQSLYYLCLIKTQ</sequence>
<keyword evidence="5" id="KW-1185">Reference proteome</keyword>
<comment type="caution">
    <text evidence="4">The sequence shown here is derived from an EMBL/GenBank/DDBJ whole genome shotgun (WGS) entry which is preliminary data.</text>
</comment>
<evidence type="ECO:0000313" key="5">
    <source>
        <dbReference type="Proteomes" id="UP001344447"/>
    </source>
</evidence>
<name>A0AAN7UHU4_9MYCE</name>
<keyword evidence="2" id="KW-0812">Transmembrane</keyword>
<keyword evidence="2" id="KW-1133">Transmembrane helix</keyword>
<feature type="region of interest" description="Disordered" evidence="1">
    <location>
        <begin position="94"/>
        <end position="116"/>
    </location>
</feature>
<dbReference type="Proteomes" id="UP001344447">
    <property type="component" value="Unassembled WGS sequence"/>
</dbReference>
<evidence type="ECO:0000259" key="3">
    <source>
        <dbReference type="Pfam" id="PF01764"/>
    </source>
</evidence>
<dbReference type="Pfam" id="PF01764">
    <property type="entry name" value="Lipase_3"/>
    <property type="match status" value="1"/>
</dbReference>
<dbReference type="Gene3D" id="3.40.50.1820">
    <property type="entry name" value="alpha/beta hydrolase"/>
    <property type="match status" value="1"/>
</dbReference>
<proteinExistence type="predicted"/>
<dbReference type="InterPro" id="IPR002921">
    <property type="entry name" value="Fungal_lipase-type"/>
</dbReference>
<dbReference type="SUPFAM" id="SSF53474">
    <property type="entry name" value="alpha/beta-Hydrolases"/>
    <property type="match status" value="1"/>
</dbReference>
<feature type="domain" description="Fungal lipase-type" evidence="3">
    <location>
        <begin position="200"/>
        <end position="341"/>
    </location>
</feature>
<dbReference type="EMBL" id="JAVFKY010000001">
    <property type="protein sequence ID" value="KAK5582063.1"/>
    <property type="molecule type" value="Genomic_DNA"/>
</dbReference>
<dbReference type="PANTHER" id="PTHR45856">
    <property type="entry name" value="ALPHA/BETA-HYDROLASES SUPERFAMILY PROTEIN"/>
    <property type="match status" value="1"/>
</dbReference>
<dbReference type="InterPro" id="IPR029058">
    <property type="entry name" value="AB_hydrolase_fold"/>
</dbReference>